<organism evidence="1 2">
    <name type="scientific">Brassica cretica</name>
    <name type="common">Mustard</name>
    <dbReference type="NCBI Taxonomy" id="69181"/>
    <lineage>
        <taxon>Eukaryota</taxon>
        <taxon>Viridiplantae</taxon>
        <taxon>Streptophyta</taxon>
        <taxon>Embryophyta</taxon>
        <taxon>Tracheophyta</taxon>
        <taxon>Spermatophyta</taxon>
        <taxon>Magnoliopsida</taxon>
        <taxon>eudicotyledons</taxon>
        <taxon>Gunneridae</taxon>
        <taxon>Pentapetalae</taxon>
        <taxon>rosids</taxon>
        <taxon>malvids</taxon>
        <taxon>Brassicales</taxon>
        <taxon>Brassicaceae</taxon>
        <taxon>Brassiceae</taxon>
        <taxon>Brassica</taxon>
    </lineage>
</organism>
<proteinExistence type="predicted"/>
<reference evidence="1" key="1">
    <citation type="submission" date="2019-12" db="EMBL/GenBank/DDBJ databases">
        <title>Genome sequencing and annotation of Brassica cretica.</title>
        <authorList>
            <person name="Studholme D.J."/>
            <person name="Sarris P."/>
        </authorList>
    </citation>
    <scope>NUCLEOTIDE SEQUENCE</scope>
    <source>
        <strain evidence="1">PFS-109/04</strain>
        <tissue evidence="1">Leaf</tissue>
    </source>
</reference>
<evidence type="ECO:0000313" key="2">
    <source>
        <dbReference type="Proteomes" id="UP000712600"/>
    </source>
</evidence>
<gene>
    <name evidence="1" type="ORF">F2Q69_00033988</name>
</gene>
<evidence type="ECO:0000313" key="1">
    <source>
        <dbReference type="EMBL" id="KAF3604676.1"/>
    </source>
</evidence>
<protein>
    <submittedName>
        <fullName evidence="1">Uncharacterized protein</fullName>
    </submittedName>
</protein>
<accession>A0A8S9SSR0</accession>
<dbReference type="AlphaFoldDB" id="A0A8S9SSR0"/>
<name>A0A8S9SSR0_BRACR</name>
<dbReference type="EMBL" id="QGKX02000004">
    <property type="protein sequence ID" value="KAF3604676.1"/>
    <property type="molecule type" value="Genomic_DNA"/>
</dbReference>
<dbReference type="Proteomes" id="UP000712600">
    <property type="component" value="Unassembled WGS sequence"/>
</dbReference>
<sequence>MEHMSQYYWEDSRCRDFDRVSFFSFGSYSLLAKGEGDLKGDYFLLVALVDETATALAVGLGDEGKWRPFYRWLSSTKENADLSVYQWLSETGGLIKRHEPFFRWIDQEKDRDGDEKNGVKEIRERLKSFRVMNITFLLQPFERRRENV</sequence>
<comment type="caution">
    <text evidence="1">The sequence shown here is derived from an EMBL/GenBank/DDBJ whole genome shotgun (WGS) entry which is preliminary data.</text>
</comment>